<evidence type="ECO:0000313" key="3">
    <source>
        <dbReference type="Proteomes" id="UP000529795"/>
    </source>
</evidence>
<organism evidence="2 3">
    <name type="scientific">Sphingomonas jinjuensis</name>
    <dbReference type="NCBI Taxonomy" id="535907"/>
    <lineage>
        <taxon>Bacteria</taxon>
        <taxon>Pseudomonadati</taxon>
        <taxon>Pseudomonadota</taxon>
        <taxon>Alphaproteobacteria</taxon>
        <taxon>Sphingomonadales</taxon>
        <taxon>Sphingomonadaceae</taxon>
        <taxon>Sphingomonas</taxon>
    </lineage>
</organism>
<evidence type="ECO:0000313" key="2">
    <source>
        <dbReference type="EMBL" id="MBB4154415.1"/>
    </source>
</evidence>
<dbReference type="InterPro" id="IPR010359">
    <property type="entry name" value="IrrE_HExxH"/>
</dbReference>
<dbReference type="Proteomes" id="UP000529795">
    <property type="component" value="Unassembled WGS sequence"/>
</dbReference>
<reference evidence="2 3" key="1">
    <citation type="submission" date="2020-08" db="EMBL/GenBank/DDBJ databases">
        <title>Genomic Encyclopedia of Type Strains, Phase IV (KMG-IV): sequencing the most valuable type-strain genomes for metagenomic binning, comparative biology and taxonomic classification.</title>
        <authorList>
            <person name="Goeker M."/>
        </authorList>
    </citation>
    <scope>NUCLEOTIDE SEQUENCE [LARGE SCALE GENOMIC DNA]</scope>
    <source>
        <strain evidence="2 3">YC6723</strain>
    </source>
</reference>
<accession>A0A840FM94</accession>
<dbReference type="InterPro" id="IPR052345">
    <property type="entry name" value="Rad_response_metalloprotease"/>
</dbReference>
<comment type="caution">
    <text evidence="2">The sequence shown here is derived from an EMBL/GenBank/DDBJ whole genome shotgun (WGS) entry which is preliminary data.</text>
</comment>
<protein>
    <recommendedName>
        <fullName evidence="1">IrrE N-terminal-like domain-containing protein</fullName>
    </recommendedName>
</protein>
<evidence type="ECO:0000259" key="1">
    <source>
        <dbReference type="Pfam" id="PF06114"/>
    </source>
</evidence>
<proteinExistence type="predicted"/>
<feature type="domain" description="IrrE N-terminal-like" evidence="1">
    <location>
        <begin position="389"/>
        <end position="488"/>
    </location>
</feature>
<dbReference type="RefSeq" id="WP_183984918.1">
    <property type="nucleotide sequence ID" value="NZ_JACIEV010000006.1"/>
</dbReference>
<dbReference type="Gene3D" id="1.10.10.2910">
    <property type="match status" value="1"/>
</dbReference>
<keyword evidence="3" id="KW-1185">Reference proteome</keyword>
<dbReference type="EMBL" id="JACIEV010000006">
    <property type="protein sequence ID" value="MBB4154415.1"/>
    <property type="molecule type" value="Genomic_DNA"/>
</dbReference>
<dbReference type="PANTHER" id="PTHR43236">
    <property type="entry name" value="ANTITOXIN HIGA1"/>
    <property type="match status" value="1"/>
</dbReference>
<dbReference type="Pfam" id="PF06114">
    <property type="entry name" value="Peptidase_M78"/>
    <property type="match status" value="1"/>
</dbReference>
<dbReference type="PANTHER" id="PTHR43236:SF2">
    <property type="entry name" value="BLL0069 PROTEIN"/>
    <property type="match status" value="1"/>
</dbReference>
<gene>
    <name evidence="2" type="ORF">GGQ80_002328</name>
</gene>
<sequence>MTLLEDDSLAVENQFRLFGDKSSFALELCLASEQPDRSVPEDSVGSWGGWRLWVGDVNFCRLQLDTADGPVEVQEVRWFLAPLIRWLVGSWTPLFHETHLPPETGWGDRRPRWARLAYLAMMELSGDSERFRKWQDWASRHALRSAAEGGLVPDIFFQRVGDELELSWGDRLQPGGESATFLLEDGRARVPVDDVGEALSAAIDWFLEQPSVARAPWSDEVRETWRCIADGQSGLEPLHWYLDSRREAGPLSNKLFAGLDALGKARPVIDGAWLGILAPEIAMFGDLTPQISQEAAVTLLTEFYNAKTQDREPENLSELVYDDPAWTSTSPFEAGYALALDVLDEADPDPDAPRTKLEELLHGLSICVRNVELGEQGPRGVALAGAGLRPTILVNLDHPMNRGLGRRFTEAHELCHILFDRQRARPLAHSSTPWAAPSVEQRANAFAAMLLMPTTRAKRPTATTLASLSRGVSILADKLGVSRIALRRHLANLGEINDYERDHMLGARDGWAGEERSGARWGLG</sequence>
<dbReference type="AlphaFoldDB" id="A0A840FM94"/>
<name>A0A840FM94_9SPHN</name>